<evidence type="ECO:0000256" key="1">
    <source>
        <dbReference type="SAM" id="MobiDB-lite"/>
    </source>
</evidence>
<feature type="compositionally biased region" description="Polar residues" evidence="1">
    <location>
        <begin position="104"/>
        <end position="116"/>
    </location>
</feature>
<comment type="caution">
    <text evidence="2">The sequence shown here is derived from an EMBL/GenBank/DDBJ whole genome shotgun (WGS) entry which is preliminary data.</text>
</comment>
<feature type="region of interest" description="Disordered" evidence="1">
    <location>
        <begin position="465"/>
        <end position="551"/>
    </location>
</feature>
<feature type="region of interest" description="Disordered" evidence="1">
    <location>
        <begin position="564"/>
        <end position="607"/>
    </location>
</feature>
<name>A0ABY0HBF3_9PEZI</name>
<protein>
    <submittedName>
        <fullName evidence="2">Uncharacterized protein</fullName>
    </submittedName>
</protein>
<feature type="region of interest" description="Disordered" evidence="1">
    <location>
        <begin position="1"/>
        <end position="53"/>
    </location>
</feature>
<feature type="compositionally biased region" description="Basic and acidic residues" evidence="1">
    <location>
        <begin position="531"/>
        <end position="544"/>
    </location>
</feature>
<accession>A0ABY0HBF3</accession>
<gene>
    <name evidence="2" type="ORF">DL762_003631</name>
</gene>
<evidence type="ECO:0000313" key="2">
    <source>
        <dbReference type="EMBL" id="RYO88705.1"/>
    </source>
</evidence>
<dbReference type="Proteomes" id="UP000294003">
    <property type="component" value="Unassembled WGS sequence"/>
</dbReference>
<sequence length="644" mass="69708">MSERPSTSDGPGAHNSGGGEFRFDDRTFNKRVSRDDSFLGTKPYAGADLSSYGNARVRQVAPGLGPQPIQASGTAAIPTIKMPVPIRMPALEELGEIGMAIGSPKQQPANWQSSYAQAGHKPSRAAAPATYSSSPGGGEAKPSVTALPKKQPGKWKLFGMFGRKHSDPSSTATSVPEIKEPPGSQPAEHGIATPPSQSGAKLERSQTLASRKTPRHKPITIRSTTTQYGGETPKDRQPGLGDNLEQNKNFGSLPIARGGWPSPPTGPLLNVEIPTVELERYSVMFSSVLDNPPSSNLLTRRQATLRQLKRIDDYVIGEQETRHERSRRATSPRPTDFPEVNLSPLPPIGQEAGKPHRLSPRANTPLTRSNTSPSAFRSPSNPTFDPPPIHEQTPRSRQQSNYNHLRDPVKEAARGRLTIATLARSREQHSTQRPSRFDPEVSSHILESPTDLEEDDGSIQSLEVIRLDPSFSRAQQAPEPKWQMMTSPPLPLPQQAPSAASSGASSRKRSPSSASSSQTANSTLPSSQSSIHDEVDPFDAHDDIPITSDMNPVEASIARQISVSRRQRRLLKPLQVGRSASRQKDNAPKVGSDDPFSKHGPEARVGAAPKVVMAETKSSVPTLVVPRDQLPQNRKSERIVLEAA</sequence>
<feature type="compositionally biased region" description="Basic and acidic residues" evidence="1">
    <location>
        <begin position="21"/>
        <end position="37"/>
    </location>
</feature>
<dbReference type="EMBL" id="QJNS01000083">
    <property type="protein sequence ID" value="RYO88705.1"/>
    <property type="molecule type" value="Genomic_DNA"/>
</dbReference>
<feature type="compositionally biased region" description="Basic and acidic residues" evidence="1">
    <location>
        <begin position="582"/>
        <end position="602"/>
    </location>
</feature>
<evidence type="ECO:0000313" key="3">
    <source>
        <dbReference type="Proteomes" id="UP000294003"/>
    </source>
</evidence>
<organism evidence="2 3">
    <name type="scientific">Monosporascus cannonballus</name>
    <dbReference type="NCBI Taxonomy" id="155416"/>
    <lineage>
        <taxon>Eukaryota</taxon>
        <taxon>Fungi</taxon>
        <taxon>Dikarya</taxon>
        <taxon>Ascomycota</taxon>
        <taxon>Pezizomycotina</taxon>
        <taxon>Sordariomycetes</taxon>
        <taxon>Xylariomycetidae</taxon>
        <taxon>Xylariales</taxon>
        <taxon>Xylariales incertae sedis</taxon>
        <taxon>Monosporascus</taxon>
    </lineage>
</organism>
<proteinExistence type="predicted"/>
<feature type="compositionally biased region" description="Low complexity" evidence="1">
    <location>
        <begin position="495"/>
        <end position="524"/>
    </location>
</feature>
<feature type="region of interest" description="Disordered" evidence="1">
    <location>
        <begin position="102"/>
        <end position="266"/>
    </location>
</feature>
<feature type="region of interest" description="Disordered" evidence="1">
    <location>
        <begin position="423"/>
        <end position="442"/>
    </location>
</feature>
<reference evidence="2 3" key="1">
    <citation type="submission" date="2018-06" db="EMBL/GenBank/DDBJ databases">
        <title>Complete Genomes of Monosporascus.</title>
        <authorList>
            <person name="Robinson A.J."/>
            <person name="Natvig D.O."/>
        </authorList>
    </citation>
    <scope>NUCLEOTIDE SEQUENCE [LARGE SCALE GENOMIC DNA]</scope>
    <source>
        <strain evidence="2 3">CBS 609.92</strain>
    </source>
</reference>
<feature type="compositionally biased region" description="Polar residues" evidence="1">
    <location>
        <begin position="361"/>
        <end position="383"/>
    </location>
</feature>
<feature type="compositionally biased region" description="Basic and acidic residues" evidence="1">
    <location>
        <begin position="424"/>
        <end position="441"/>
    </location>
</feature>
<feature type="region of interest" description="Disordered" evidence="1">
    <location>
        <begin position="316"/>
        <end position="409"/>
    </location>
</feature>
<feature type="compositionally biased region" description="Polar residues" evidence="1">
    <location>
        <begin position="194"/>
        <end position="210"/>
    </location>
</feature>
<keyword evidence="3" id="KW-1185">Reference proteome</keyword>